<comment type="similarity">
    <text evidence="1">Belongs to the ROK (NagC/XylR) family.</text>
</comment>
<dbReference type="AlphaFoldDB" id="A0A6G7YAQ4"/>
<reference evidence="3 4" key="1">
    <citation type="submission" date="2020-03" db="EMBL/GenBank/DDBJ databases">
        <title>Propioniciclava sp. nov., isolated from Hydrophilus acuminatus.</title>
        <authorList>
            <person name="Hyun D.-W."/>
            <person name="Bae J.-W."/>
        </authorList>
    </citation>
    <scope>NUCLEOTIDE SEQUENCE [LARGE SCALE GENOMIC DNA]</scope>
    <source>
        <strain evidence="3 4">HDW11</strain>
    </source>
</reference>
<dbReference type="Pfam" id="PF00480">
    <property type="entry name" value="ROK"/>
    <property type="match status" value="1"/>
</dbReference>
<dbReference type="SUPFAM" id="SSF46785">
    <property type="entry name" value="Winged helix' DNA-binding domain"/>
    <property type="match status" value="1"/>
</dbReference>
<feature type="domain" description="HTH iclR-type" evidence="2">
    <location>
        <begin position="23"/>
        <end position="64"/>
    </location>
</feature>
<dbReference type="Gene3D" id="1.10.10.10">
    <property type="entry name" value="Winged helix-like DNA-binding domain superfamily/Winged helix DNA-binding domain"/>
    <property type="match status" value="1"/>
</dbReference>
<name>A0A6G7YAQ4_9ACTN</name>
<evidence type="ECO:0000313" key="3">
    <source>
        <dbReference type="EMBL" id="QIK73718.1"/>
    </source>
</evidence>
<proteinExistence type="inferred from homology"/>
<dbReference type="InterPro" id="IPR036390">
    <property type="entry name" value="WH_DNA-bd_sf"/>
</dbReference>
<dbReference type="InterPro" id="IPR005471">
    <property type="entry name" value="Tscrpt_reg_IclR_N"/>
</dbReference>
<dbReference type="Pfam" id="PF09339">
    <property type="entry name" value="HTH_IclR"/>
    <property type="match status" value="1"/>
</dbReference>
<dbReference type="PANTHER" id="PTHR18964:SF149">
    <property type="entry name" value="BIFUNCTIONAL UDP-N-ACETYLGLUCOSAMINE 2-EPIMERASE_N-ACETYLMANNOSAMINE KINASE"/>
    <property type="match status" value="1"/>
</dbReference>
<evidence type="ECO:0000256" key="1">
    <source>
        <dbReference type="ARBA" id="ARBA00006479"/>
    </source>
</evidence>
<dbReference type="RefSeq" id="WP_166234807.1">
    <property type="nucleotide sequence ID" value="NZ_CP049865.1"/>
</dbReference>
<dbReference type="EMBL" id="CP049865">
    <property type="protein sequence ID" value="QIK73718.1"/>
    <property type="molecule type" value="Genomic_DNA"/>
</dbReference>
<dbReference type="KEGG" id="prv:G7070_17410"/>
<dbReference type="GO" id="GO:0006355">
    <property type="term" value="P:regulation of DNA-templated transcription"/>
    <property type="evidence" value="ECO:0007669"/>
    <property type="project" value="InterPro"/>
</dbReference>
<protein>
    <submittedName>
        <fullName evidence="3">ROK family protein</fullName>
    </submittedName>
</protein>
<sequence length="383" mass="39804">MDAPPAVQTSADPSSVRRWNERAVLATLEDGAPRRAAEIARATGLTTASVRDVLRTLASKGWVTDLAPVQGGMGRPARTFRLDRPDAVTLGVDLGGHSVRVVRADLLGDVVAVGEASVPAGDIAGTKLVLARLLADVDPAQIWTTGLAVSGALDADGTLLRSIALPHLAGSRPADVFADTLPGDILTTHDAKSSLWAEHRRGAAVDARDVMLVSLGRRPAIALLLDGQLYHGAHGSAGELSLNELLPATGDYTWRAADDATDPQGDALRSALAGDAESIEGALSFLHGVTPQIAYAVALVDPSMLVIGGALAPVLERGLPRFADELGARLQTPPDVRLSTLDQYAAAAGACLLARERLWTSLLDHPDGVAPLTRESFDAAVSA</sequence>
<dbReference type="SUPFAM" id="SSF53067">
    <property type="entry name" value="Actin-like ATPase domain"/>
    <property type="match status" value="1"/>
</dbReference>
<dbReference type="Proteomes" id="UP000501058">
    <property type="component" value="Chromosome"/>
</dbReference>
<accession>A0A6G7YAQ4</accession>
<dbReference type="Gene3D" id="3.30.420.40">
    <property type="match status" value="2"/>
</dbReference>
<dbReference type="GO" id="GO:0003677">
    <property type="term" value="F:DNA binding"/>
    <property type="evidence" value="ECO:0007669"/>
    <property type="project" value="InterPro"/>
</dbReference>
<organism evidence="3 4">
    <name type="scientific">Propioniciclava coleopterorum</name>
    <dbReference type="NCBI Taxonomy" id="2714937"/>
    <lineage>
        <taxon>Bacteria</taxon>
        <taxon>Bacillati</taxon>
        <taxon>Actinomycetota</taxon>
        <taxon>Actinomycetes</taxon>
        <taxon>Propionibacteriales</taxon>
        <taxon>Propionibacteriaceae</taxon>
        <taxon>Propioniciclava</taxon>
    </lineage>
</organism>
<dbReference type="InterPro" id="IPR043129">
    <property type="entry name" value="ATPase_NBD"/>
</dbReference>
<evidence type="ECO:0000259" key="2">
    <source>
        <dbReference type="Pfam" id="PF09339"/>
    </source>
</evidence>
<gene>
    <name evidence="3" type="ORF">G7070_17410</name>
</gene>
<keyword evidence="4" id="KW-1185">Reference proteome</keyword>
<dbReference type="PANTHER" id="PTHR18964">
    <property type="entry name" value="ROK (REPRESSOR, ORF, KINASE) FAMILY"/>
    <property type="match status" value="1"/>
</dbReference>
<dbReference type="CDD" id="cd23763">
    <property type="entry name" value="ASKHA_ATPase_ROK"/>
    <property type="match status" value="1"/>
</dbReference>
<dbReference type="InterPro" id="IPR000600">
    <property type="entry name" value="ROK"/>
</dbReference>
<dbReference type="InterPro" id="IPR036388">
    <property type="entry name" value="WH-like_DNA-bd_sf"/>
</dbReference>
<evidence type="ECO:0000313" key="4">
    <source>
        <dbReference type="Proteomes" id="UP000501058"/>
    </source>
</evidence>